<dbReference type="Proteomes" id="UP000526501">
    <property type="component" value="Unassembled WGS sequence"/>
</dbReference>
<dbReference type="RefSeq" id="WP_185659610.1">
    <property type="nucleotide sequence ID" value="NZ_CAWPOO010000006.1"/>
</dbReference>
<evidence type="ECO:0000313" key="1">
    <source>
        <dbReference type="EMBL" id="MBC2605745.1"/>
    </source>
</evidence>
<proteinExistence type="predicted"/>
<organism evidence="1 2">
    <name type="scientific">Pelagicoccus albus</name>
    <dbReference type="NCBI Taxonomy" id="415222"/>
    <lineage>
        <taxon>Bacteria</taxon>
        <taxon>Pseudomonadati</taxon>
        <taxon>Verrucomicrobiota</taxon>
        <taxon>Opitutia</taxon>
        <taxon>Puniceicoccales</taxon>
        <taxon>Pelagicoccaceae</taxon>
        <taxon>Pelagicoccus</taxon>
    </lineage>
</organism>
<dbReference type="AlphaFoldDB" id="A0A7X1B7B5"/>
<dbReference type="PROSITE" id="PS51257">
    <property type="entry name" value="PROKAR_LIPOPROTEIN"/>
    <property type="match status" value="1"/>
</dbReference>
<dbReference type="NCBIfam" id="NF047637">
    <property type="entry name" value="lipo_CC0125"/>
    <property type="match status" value="1"/>
</dbReference>
<comment type="caution">
    <text evidence="1">The sequence shown here is derived from an EMBL/GenBank/DDBJ whole genome shotgun (WGS) entry which is preliminary data.</text>
</comment>
<dbReference type="EMBL" id="JACHVC010000006">
    <property type="protein sequence ID" value="MBC2605745.1"/>
    <property type="molecule type" value="Genomic_DNA"/>
</dbReference>
<keyword evidence="2" id="KW-1185">Reference proteome</keyword>
<evidence type="ECO:0008006" key="3">
    <source>
        <dbReference type="Google" id="ProtNLM"/>
    </source>
</evidence>
<sequence>MKLLHIIAIASATLLSSCETVSYYSPISPEQPFGYSHVDLGGGFYRVTYRGERNSSGRKAFDLARLKAAEIALENGFTHFEIKDLSNLTTYTTTNIEDDALFSAGRPAAIQNSGPSGTTYSQTPWVESEDSVTTKTPYMEIVVECTNYEGSPKKSVQDAIVVKEKLKKKYWIKDKEI</sequence>
<evidence type="ECO:0000313" key="2">
    <source>
        <dbReference type="Proteomes" id="UP000526501"/>
    </source>
</evidence>
<gene>
    <name evidence="1" type="ORF">H5P27_06790</name>
</gene>
<accession>A0A7X1B7B5</accession>
<protein>
    <recommendedName>
        <fullName evidence="3">Lipoprotein</fullName>
    </recommendedName>
</protein>
<reference evidence="1 2" key="1">
    <citation type="submission" date="2020-07" db="EMBL/GenBank/DDBJ databases">
        <authorList>
            <person name="Feng X."/>
        </authorList>
    </citation>
    <scope>NUCLEOTIDE SEQUENCE [LARGE SCALE GENOMIC DNA]</scope>
    <source>
        <strain evidence="1 2">JCM23202</strain>
    </source>
</reference>
<name>A0A7X1B7B5_9BACT</name>